<dbReference type="Proteomes" id="UP000006514">
    <property type="component" value="Unassembled WGS sequence"/>
</dbReference>
<keyword evidence="3" id="KW-1185">Reference proteome</keyword>
<evidence type="ECO:0000256" key="1">
    <source>
        <dbReference type="SAM" id="MobiDB-lite"/>
    </source>
</evidence>
<protein>
    <submittedName>
        <fullName evidence="2">Uncharacterized protein</fullName>
    </submittedName>
</protein>
<feature type="region of interest" description="Disordered" evidence="1">
    <location>
        <begin position="1"/>
        <end position="25"/>
    </location>
</feature>
<evidence type="ECO:0000313" key="2">
    <source>
        <dbReference type="EMBL" id="EJD38104.1"/>
    </source>
</evidence>
<dbReference type="InParanoid" id="J0WVG5"/>
<organism evidence="2 3">
    <name type="scientific">Auricularia subglabra (strain TFB-10046 / SS5)</name>
    <name type="common">White-rot fungus</name>
    <name type="synonym">Auricularia delicata (strain TFB10046)</name>
    <dbReference type="NCBI Taxonomy" id="717982"/>
    <lineage>
        <taxon>Eukaryota</taxon>
        <taxon>Fungi</taxon>
        <taxon>Dikarya</taxon>
        <taxon>Basidiomycota</taxon>
        <taxon>Agaricomycotina</taxon>
        <taxon>Agaricomycetes</taxon>
        <taxon>Auriculariales</taxon>
        <taxon>Auriculariaceae</taxon>
        <taxon>Auricularia</taxon>
    </lineage>
</organism>
<evidence type="ECO:0000313" key="3">
    <source>
        <dbReference type="Proteomes" id="UP000006514"/>
    </source>
</evidence>
<dbReference type="KEGG" id="adl:AURDEDRAFT_172865"/>
<dbReference type="AlphaFoldDB" id="J0WVG5"/>
<gene>
    <name evidence="2" type="ORF">AURDEDRAFT_172865</name>
</gene>
<reference evidence="3" key="1">
    <citation type="journal article" date="2012" name="Science">
        <title>The Paleozoic origin of enzymatic lignin decomposition reconstructed from 31 fungal genomes.</title>
        <authorList>
            <person name="Floudas D."/>
            <person name="Binder M."/>
            <person name="Riley R."/>
            <person name="Barry K."/>
            <person name="Blanchette R.A."/>
            <person name="Henrissat B."/>
            <person name="Martinez A.T."/>
            <person name="Otillar R."/>
            <person name="Spatafora J.W."/>
            <person name="Yadav J.S."/>
            <person name="Aerts A."/>
            <person name="Benoit I."/>
            <person name="Boyd A."/>
            <person name="Carlson A."/>
            <person name="Copeland A."/>
            <person name="Coutinho P.M."/>
            <person name="de Vries R.P."/>
            <person name="Ferreira P."/>
            <person name="Findley K."/>
            <person name="Foster B."/>
            <person name="Gaskell J."/>
            <person name="Glotzer D."/>
            <person name="Gorecki P."/>
            <person name="Heitman J."/>
            <person name="Hesse C."/>
            <person name="Hori C."/>
            <person name="Igarashi K."/>
            <person name="Jurgens J.A."/>
            <person name="Kallen N."/>
            <person name="Kersten P."/>
            <person name="Kohler A."/>
            <person name="Kuees U."/>
            <person name="Kumar T.K.A."/>
            <person name="Kuo A."/>
            <person name="LaButti K."/>
            <person name="Larrondo L.F."/>
            <person name="Lindquist E."/>
            <person name="Ling A."/>
            <person name="Lombard V."/>
            <person name="Lucas S."/>
            <person name="Lundell T."/>
            <person name="Martin R."/>
            <person name="McLaughlin D.J."/>
            <person name="Morgenstern I."/>
            <person name="Morin E."/>
            <person name="Murat C."/>
            <person name="Nagy L.G."/>
            <person name="Nolan M."/>
            <person name="Ohm R.A."/>
            <person name="Patyshakuliyeva A."/>
            <person name="Rokas A."/>
            <person name="Ruiz-Duenas F.J."/>
            <person name="Sabat G."/>
            <person name="Salamov A."/>
            <person name="Samejima M."/>
            <person name="Schmutz J."/>
            <person name="Slot J.C."/>
            <person name="St John F."/>
            <person name="Stenlid J."/>
            <person name="Sun H."/>
            <person name="Sun S."/>
            <person name="Syed K."/>
            <person name="Tsang A."/>
            <person name="Wiebenga A."/>
            <person name="Young D."/>
            <person name="Pisabarro A."/>
            <person name="Eastwood D.C."/>
            <person name="Martin F."/>
            <person name="Cullen D."/>
            <person name="Grigoriev I.V."/>
            <person name="Hibbett D.S."/>
        </authorList>
    </citation>
    <scope>NUCLEOTIDE SEQUENCE [LARGE SCALE GENOMIC DNA]</scope>
    <source>
        <strain evidence="3">TFB10046</strain>
    </source>
</reference>
<accession>J0WVG5</accession>
<name>J0WVG5_AURST</name>
<sequence>MDPGSSLPTMASAPVHESAAGGQTRQTLHDTLPATSASKPTFAFATALWQAVRRWAGWLAGDCWGGQHTTHATHPATQTPAGSAFWGFTPTQARRARLMASLRSHTHGRASPAEVIMPVRLVAIVGPNGDRQEVFQELPENVPPTLTNIRLGSYKPNMRPASPLFHGATHVEEEISHFVNLHVCQHLTPHWDRELLDCKLAGCHFSEAWAGSYDRILLPEWQLSLLEPIYFVANDLTNMCLRCAERIAREQEEDRRDAARARGA</sequence>
<proteinExistence type="predicted"/>
<dbReference type="EMBL" id="JH687830">
    <property type="protein sequence ID" value="EJD38104.1"/>
    <property type="molecule type" value="Genomic_DNA"/>
</dbReference>